<dbReference type="PROSITE" id="PS51296">
    <property type="entry name" value="RIESKE"/>
    <property type="match status" value="1"/>
</dbReference>
<feature type="domain" description="Rieske" evidence="5">
    <location>
        <begin position="11"/>
        <end position="99"/>
    </location>
</feature>
<dbReference type="GO" id="GO:0004497">
    <property type="term" value="F:monooxygenase activity"/>
    <property type="evidence" value="ECO:0007669"/>
    <property type="project" value="UniProtKB-ARBA"/>
</dbReference>
<dbReference type="Pfam" id="PF00355">
    <property type="entry name" value="Rieske"/>
    <property type="match status" value="1"/>
</dbReference>
<evidence type="ECO:0000313" key="6">
    <source>
        <dbReference type="EMBL" id="TVX96501.1"/>
    </source>
</evidence>
<dbReference type="SUPFAM" id="SSF50022">
    <property type="entry name" value="ISP domain"/>
    <property type="match status" value="1"/>
</dbReference>
<evidence type="ECO:0000256" key="2">
    <source>
        <dbReference type="ARBA" id="ARBA00022723"/>
    </source>
</evidence>
<evidence type="ECO:0000313" key="7">
    <source>
        <dbReference type="Proteomes" id="UP000316330"/>
    </source>
</evidence>
<keyword evidence="7" id="KW-1185">Reference proteome</keyword>
<keyword evidence="1" id="KW-0001">2Fe-2S</keyword>
<dbReference type="Proteomes" id="UP000316330">
    <property type="component" value="Unassembled WGS sequence"/>
</dbReference>
<evidence type="ECO:0000259" key="5">
    <source>
        <dbReference type="PROSITE" id="PS51296"/>
    </source>
</evidence>
<keyword evidence="4" id="KW-0411">Iron-sulfur</keyword>
<proteinExistence type="predicted"/>
<dbReference type="GO" id="GO:0016705">
    <property type="term" value="F:oxidoreductase activity, acting on paired donors, with incorporation or reduction of molecular oxygen"/>
    <property type="evidence" value="ECO:0007669"/>
    <property type="project" value="UniProtKB-ARBA"/>
</dbReference>
<dbReference type="Gene3D" id="2.102.10.10">
    <property type="entry name" value="Rieske [2Fe-2S] iron-sulphur domain"/>
    <property type="match status" value="1"/>
</dbReference>
<protein>
    <submittedName>
        <fullName evidence="6">Rieske (2Fe-2S) protein</fullName>
    </submittedName>
</protein>
<keyword evidence="3" id="KW-0408">Iron</keyword>
<dbReference type="RefSeq" id="WP_144706216.1">
    <property type="nucleotide sequence ID" value="NZ_VNJJ01000016.1"/>
</dbReference>
<dbReference type="InterPro" id="IPR036922">
    <property type="entry name" value="Rieske_2Fe-2S_sf"/>
</dbReference>
<gene>
    <name evidence="6" type="ORF">FPZ45_21110</name>
</gene>
<dbReference type="EMBL" id="VNJJ01000016">
    <property type="protein sequence ID" value="TVX96501.1"/>
    <property type="molecule type" value="Genomic_DNA"/>
</dbReference>
<name>A0A559J9F6_9BACL</name>
<evidence type="ECO:0000256" key="4">
    <source>
        <dbReference type="ARBA" id="ARBA00023014"/>
    </source>
</evidence>
<comment type="caution">
    <text evidence="6">The sequence shown here is derived from an EMBL/GenBank/DDBJ whole genome shotgun (WGS) entry which is preliminary data.</text>
</comment>
<dbReference type="AlphaFoldDB" id="A0A559J9F6"/>
<evidence type="ECO:0000256" key="1">
    <source>
        <dbReference type="ARBA" id="ARBA00022714"/>
    </source>
</evidence>
<dbReference type="GO" id="GO:0046872">
    <property type="term" value="F:metal ion binding"/>
    <property type="evidence" value="ECO:0007669"/>
    <property type="project" value="UniProtKB-KW"/>
</dbReference>
<dbReference type="CDD" id="cd03467">
    <property type="entry name" value="Rieske"/>
    <property type="match status" value="1"/>
</dbReference>
<sequence length="104" mass="11661">MKELDNVTDIGSVDDYSDFPAEVLLDNTPYWLVRAPEGGYRLLLAICPHAGGEIRPMNDVLFCPLHFWTFDSETGACVNVPGERLMSRNVIVRDRRLIAEGPLV</sequence>
<reference evidence="6 7" key="1">
    <citation type="submission" date="2019-07" db="EMBL/GenBank/DDBJ databases">
        <authorList>
            <person name="Kim J."/>
        </authorList>
    </citation>
    <scope>NUCLEOTIDE SEQUENCE [LARGE SCALE GENOMIC DNA]</scope>
    <source>
        <strain evidence="6 7">G13</strain>
    </source>
</reference>
<keyword evidence="2" id="KW-0479">Metal-binding</keyword>
<accession>A0A559J9F6</accession>
<organism evidence="6 7">
    <name type="scientific">Cohnella terricola</name>
    <dbReference type="NCBI Taxonomy" id="1289167"/>
    <lineage>
        <taxon>Bacteria</taxon>
        <taxon>Bacillati</taxon>
        <taxon>Bacillota</taxon>
        <taxon>Bacilli</taxon>
        <taxon>Bacillales</taxon>
        <taxon>Paenibacillaceae</taxon>
        <taxon>Cohnella</taxon>
    </lineage>
</organism>
<dbReference type="InterPro" id="IPR017941">
    <property type="entry name" value="Rieske_2Fe-2S"/>
</dbReference>
<dbReference type="GO" id="GO:0051537">
    <property type="term" value="F:2 iron, 2 sulfur cluster binding"/>
    <property type="evidence" value="ECO:0007669"/>
    <property type="project" value="UniProtKB-KW"/>
</dbReference>
<dbReference type="OrthoDB" id="2614894at2"/>
<evidence type="ECO:0000256" key="3">
    <source>
        <dbReference type="ARBA" id="ARBA00023004"/>
    </source>
</evidence>